<comment type="caution">
    <text evidence="2">The sequence shown here is derived from an EMBL/GenBank/DDBJ whole genome shotgun (WGS) entry which is preliminary data.</text>
</comment>
<dbReference type="PANTHER" id="PTHR32432">
    <property type="entry name" value="CELL DIVISION PROTEIN FTSA-RELATED"/>
    <property type="match status" value="1"/>
</dbReference>
<organism evidence="2 3">
    <name type="scientific">Halomonas colorata</name>
    <dbReference type="NCBI Taxonomy" id="2742615"/>
    <lineage>
        <taxon>Bacteria</taxon>
        <taxon>Pseudomonadati</taxon>
        <taxon>Pseudomonadota</taxon>
        <taxon>Gammaproteobacteria</taxon>
        <taxon>Oceanospirillales</taxon>
        <taxon>Halomonadaceae</taxon>
        <taxon>Halomonas</taxon>
    </lineage>
</organism>
<dbReference type="SUPFAM" id="SSF53067">
    <property type="entry name" value="Actin-like ATPase domain"/>
    <property type="match status" value="2"/>
</dbReference>
<dbReference type="InterPro" id="IPR050696">
    <property type="entry name" value="FtsA/MreB"/>
</dbReference>
<proteinExistence type="predicted"/>
<feature type="domain" description="SHS2" evidence="1">
    <location>
        <begin position="10"/>
        <end position="179"/>
    </location>
</feature>
<evidence type="ECO:0000313" key="2">
    <source>
        <dbReference type="EMBL" id="MBE0462833.1"/>
    </source>
</evidence>
<dbReference type="InterPro" id="IPR003494">
    <property type="entry name" value="SHS2_FtsA"/>
</dbReference>
<dbReference type="Proteomes" id="UP001645038">
    <property type="component" value="Unassembled WGS sequence"/>
</dbReference>
<evidence type="ECO:0000259" key="1">
    <source>
        <dbReference type="SMART" id="SM00842"/>
    </source>
</evidence>
<dbReference type="RefSeq" id="WP_192537415.1">
    <property type="nucleotide sequence ID" value="NZ_RRZB01000008.1"/>
</dbReference>
<keyword evidence="3" id="KW-1185">Reference proteome</keyword>
<dbReference type="EMBL" id="RRZB01000008">
    <property type="protein sequence ID" value="MBE0462833.1"/>
    <property type="molecule type" value="Genomic_DNA"/>
</dbReference>
<sequence>MRLLKASKELIGIDITSRSVKLLELKKRPDTYQVESFAIHLLPEGAVDEQRINNINDVSNSLNHAIHQAKPTTRKAIVAIPASAAITKVLTFPRALNEQEIEERIVVDSDQHIPFPFNEVAFDFTCLGAVPLAPHLQQVLLVACRQQDIWQMTETLERAGLEPVAVDVDTFAIERGFAAMRASLPVDIAAGVGLVDIGPHKSALHVIHEGRIVYSRTQTNAHDDLPDDVPKAILSSFGDTLARHIARALQLYYVSDWQSKVTHLVLTGRFSAIPGLAAYLAKATGMTVTLANPLQHMQINKRLDRQALARDLPALLTASGLAMRVRA</sequence>
<dbReference type="NCBIfam" id="TIGR01175">
    <property type="entry name" value="pilM"/>
    <property type="match status" value="1"/>
</dbReference>
<protein>
    <submittedName>
        <fullName evidence="2">Type IV pilus assembly protein PilM</fullName>
    </submittedName>
</protein>
<accession>A0ABR9FW14</accession>
<dbReference type="InterPro" id="IPR005883">
    <property type="entry name" value="PilM"/>
</dbReference>
<reference evidence="2 3" key="1">
    <citation type="submission" date="2020-07" db="EMBL/GenBank/DDBJ databases">
        <title>Halophilic bacteria isolated from french cheeses.</title>
        <authorList>
            <person name="Kothe C.I."/>
            <person name="Farah-Kraiem B."/>
            <person name="Renault P."/>
            <person name="Dridi B."/>
        </authorList>
    </citation>
    <scope>NUCLEOTIDE SEQUENCE [LARGE SCALE GENOMIC DNA]</scope>
    <source>
        <strain evidence="2 3">FME20</strain>
    </source>
</reference>
<dbReference type="PANTHER" id="PTHR32432:SF3">
    <property type="entry name" value="ETHANOLAMINE UTILIZATION PROTEIN EUTJ"/>
    <property type="match status" value="1"/>
</dbReference>
<dbReference type="SMART" id="SM00842">
    <property type="entry name" value="FtsA"/>
    <property type="match status" value="1"/>
</dbReference>
<evidence type="ECO:0000313" key="3">
    <source>
        <dbReference type="Proteomes" id="UP001645038"/>
    </source>
</evidence>
<dbReference type="InterPro" id="IPR043129">
    <property type="entry name" value="ATPase_NBD"/>
</dbReference>
<dbReference type="CDD" id="cd24049">
    <property type="entry name" value="ASKHA_NBD_PilM"/>
    <property type="match status" value="1"/>
</dbReference>
<dbReference type="Pfam" id="PF11104">
    <property type="entry name" value="PilM_2"/>
    <property type="match status" value="2"/>
</dbReference>
<dbReference type="PIRSF" id="PIRSF019169">
    <property type="entry name" value="PilM"/>
    <property type="match status" value="1"/>
</dbReference>
<gene>
    <name evidence="2" type="primary">pilM</name>
    <name evidence="2" type="ORF">EI547_05095</name>
</gene>
<name>A0ABR9FW14_9GAMM</name>
<dbReference type="Gene3D" id="3.30.420.40">
    <property type="match status" value="2"/>
</dbReference>